<dbReference type="PANTHER" id="PTHR45646">
    <property type="entry name" value="SERINE/THREONINE-PROTEIN KINASE DOA-RELATED"/>
    <property type="match status" value="1"/>
</dbReference>
<dbReference type="GO" id="GO:0004674">
    <property type="term" value="F:protein serine/threonine kinase activity"/>
    <property type="evidence" value="ECO:0007669"/>
    <property type="project" value="UniProtKB-KW"/>
</dbReference>
<dbReference type="Gene3D" id="3.30.200.20">
    <property type="entry name" value="Phosphorylase Kinase, domain 1"/>
    <property type="match status" value="1"/>
</dbReference>
<dbReference type="Gene3D" id="1.10.510.10">
    <property type="entry name" value="Transferase(Phosphotransferase) domain 1"/>
    <property type="match status" value="2"/>
</dbReference>
<dbReference type="InterPro" id="IPR000719">
    <property type="entry name" value="Prot_kinase_dom"/>
</dbReference>
<feature type="binding site" evidence="6">
    <location>
        <position position="405"/>
    </location>
    <ligand>
        <name>ATP</name>
        <dbReference type="ChEBI" id="CHEBI:30616"/>
    </ligand>
</feature>
<evidence type="ECO:0000313" key="9">
    <source>
        <dbReference type="EMBL" id="PWA02434.1"/>
    </source>
</evidence>
<dbReference type="EMBL" id="MBFU01000075">
    <property type="protein sequence ID" value="PWA02434.1"/>
    <property type="molecule type" value="Genomic_DNA"/>
</dbReference>
<dbReference type="SUPFAM" id="SSF56112">
    <property type="entry name" value="Protein kinase-like (PK-like)"/>
    <property type="match status" value="1"/>
</dbReference>
<dbReference type="AlphaFoldDB" id="A0A2U1JBN9"/>
<evidence type="ECO:0000256" key="7">
    <source>
        <dbReference type="SAM" id="MobiDB-lite"/>
    </source>
</evidence>
<protein>
    <recommendedName>
        <fullName evidence="8">Protein kinase domain-containing protein</fullName>
    </recommendedName>
</protein>
<gene>
    <name evidence="9" type="ORF">BB558_001418</name>
</gene>
<evidence type="ECO:0000256" key="4">
    <source>
        <dbReference type="ARBA" id="ARBA00022777"/>
    </source>
</evidence>
<keyword evidence="1" id="KW-0723">Serine/threonine-protein kinase</keyword>
<keyword evidence="10" id="KW-1185">Reference proteome</keyword>
<dbReference type="PROSITE" id="PS00107">
    <property type="entry name" value="PROTEIN_KINASE_ATP"/>
    <property type="match status" value="1"/>
</dbReference>
<dbReference type="GO" id="GO:0005524">
    <property type="term" value="F:ATP binding"/>
    <property type="evidence" value="ECO:0007669"/>
    <property type="project" value="UniProtKB-UniRule"/>
</dbReference>
<organism evidence="9 10">
    <name type="scientific">Smittium angustum</name>
    <dbReference type="NCBI Taxonomy" id="133377"/>
    <lineage>
        <taxon>Eukaryota</taxon>
        <taxon>Fungi</taxon>
        <taxon>Fungi incertae sedis</taxon>
        <taxon>Zoopagomycota</taxon>
        <taxon>Kickxellomycotina</taxon>
        <taxon>Harpellomycetes</taxon>
        <taxon>Harpellales</taxon>
        <taxon>Legeriomycetaceae</taxon>
        <taxon>Smittium</taxon>
    </lineage>
</organism>
<dbReference type="Pfam" id="PF00069">
    <property type="entry name" value="Pkinase"/>
    <property type="match status" value="2"/>
</dbReference>
<sequence length="675" mass="77110">MYTIQDSQKNQNTNIYSHNTPLNPDIRSLTQSNNNGNLIQTKQFGISNTEIKDNKKANFTFGNMENNYISGSQQNLLYNPINTIQEQNSNQTFVDTLIKPNSTSVYPCVPKQQSFVQGKSVYNTVPTSPSFYNNRLVKTSSDPSNSSNKSQYIRDIAFTKKMNNSINFLNQGGGTTTTNKYIIQDINKNIECMPSFNGSLINLKRNFDRTSPNFNEHTNNFYPPITKNKCDFQYTNNQNFTIATPNDPRYNLERLGCTENQGMCLSSGFDIKQICNKSNHPTSDNEYKKTDYSFGNTSLVNMGVYQFKSNNSTLVENSNYTSSSTLNEVPYNLNKKAREGTIKNIIKSTESSEPGYVDDENGHIVILQGQKMISRFSVNRIIGQGTFGRVMECFDSYTGENVAVKVVRSMPKYHDAAVAEIRVLNNLQRFDPSNLYRCIAINEAFMIGGHVCLVFELLGPSIYDFMKANSFHSFSIQQVQEITHQLVQSISYVHSLGLIHTDLKPENILFVISTRHYRSPEVILDLGWSYPCDMWSIGCIIIELLIGEALFQTHDNLEHLVMMEKVIETVPQHMIRRLKRSVYDLFYLNDKLDVSSIPKCKKFKAKLAKIYKLSEIINPKLNLMNSNLHNLVYGMMNMDPHTRTSAIDALKHEFFKLQIKKNDLIPQESDFKYNL</sequence>
<evidence type="ECO:0000256" key="5">
    <source>
        <dbReference type="ARBA" id="ARBA00022840"/>
    </source>
</evidence>
<keyword evidence="5 6" id="KW-0067">ATP-binding</keyword>
<dbReference type="PROSITE" id="PS50011">
    <property type="entry name" value="PROTEIN_KINASE_DOM"/>
    <property type="match status" value="1"/>
</dbReference>
<comment type="caution">
    <text evidence="9">The sequence shown here is derived from an EMBL/GenBank/DDBJ whole genome shotgun (WGS) entry which is preliminary data.</text>
</comment>
<name>A0A2U1JBN9_SMIAN</name>
<dbReference type="PROSITE" id="PS00108">
    <property type="entry name" value="PROTEIN_KINASE_ST"/>
    <property type="match status" value="1"/>
</dbReference>
<dbReference type="InterPro" id="IPR051175">
    <property type="entry name" value="CLK_kinases"/>
</dbReference>
<proteinExistence type="predicted"/>
<reference evidence="9 10" key="1">
    <citation type="journal article" date="2018" name="MBio">
        <title>Comparative Genomics Reveals the Core Gene Toolbox for the Fungus-Insect Symbiosis.</title>
        <authorList>
            <person name="Wang Y."/>
            <person name="Stata M."/>
            <person name="Wang W."/>
            <person name="Stajich J.E."/>
            <person name="White M.M."/>
            <person name="Moncalvo J.M."/>
        </authorList>
    </citation>
    <scope>NUCLEOTIDE SEQUENCE [LARGE SCALE GENOMIC DNA]</scope>
    <source>
        <strain evidence="9 10">AUS-126-30</strain>
    </source>
</reference>
<evidence type="ECO:0000256" key="2">
    <source>
        <dbReference type="ARBA" id="ARBA00022679"/>
    </source>
</evidence>
<dbReference type="GO" id="GO:0005634">
    <property type="term" value="C:nucleus"/>
    <property type="evidence" value="ECO:0007669"/>
    <property type="project" value="TreeGrafter"/>
</dbReference>
<feature type="region of interest" description="Disordered" evidence="7">
    <location>
        <begin position="1"/>
        <end position="23"/>
    </location>
</feature>
<keyword evidence="3 6" id="KW-0547">Nucleotide-binding</keyword>
<dbReference type="Proteomes" id="UP000245591">
    <property type="component" value="Unassembled WGS sequence"/>
</dbReference>
<dbReference type="InterPro" id="IPR011009">
    <property type="entry name" value="Kinase-like_dom_sf"/>
</dbReference>
<dbReference type="SMART" id="SM00220">
    <property type="entry name" value="S_TKc"/>
    <property type="match status" value="1"/>
</dbReference>
<evidence type="ECO:0000256" key="1">
    <source>
        <dbReference type="ARBA" id="ARBA00022527"/>
    </source>
</evidence>
<keyword evidence="4" id="KW-0418">Kinase</keyword>
<dbReference type="PANTHER" id="PTHR45646:SF11">
    <property type="entry name" value="SERINE_THREONINE-PROTEIN KINASE DOA"/>
    <property type="match status" value="1"/>
</dbReference>
<accession>A0A2U1JBN9</accession>
<dbReference type="InterPro" id="IPR017441">
    <property type="entry name" value="Protein_kinase_ATP_BS"/>
</dbReference>
<keyword evidence="2" id="KW-0808">Transferase</keyword>
<dbReference type="InterPro" id="IPR008271">
    <property type="entry name" value="Ser/Thr_kinase_AS"/>
</dbReference>
<evidence type="ECO:0000259" key="8">
    <source>
        <dbReference type="PROSITE" id="PS50011"/>
    </source>
</evidence>
<evidence type="ECO:0000256" key="6">
    <source>
        <dbReference type="PROSITE-ProRule" id="PRU10141"/>
    </source>
</evidence>
<feature type="domain" description="Protein kinase" evidence="8">
    <location>
        <begin position="376"/>
        <end position="655"/>
    </location>
</feature>
<evidence type="ECO:0000256" key="3">
    <source>
        <dbReference type="ARBA" id="ARBA00022741"/>
    </source>
</evidence>
<evidence type="ECO:0000313" key="10">
    <source>
        <dbReference type="Proteomes" id="UP000245591"/>
    </source>
</evidence>